<organism evidence="2 3">
    <name type="scientific">Galbibacter marinus</name>
    <dbReference type="NCBI Taxonomy" id="555500"/>
    <lineage>
        <taxon>Bacteria</taxon>
        <taxon>Pseudomonadati</taxon>
        <taxon>Bacteroidota</taxon>
        <taxon>Flavobacteriia</taxon>
        <taxon>Flavobacteriales</taxon>
        <taxon>Flavobacteriaceae</taxon>
        <taxon>Galbibacter</taxon>
    </lineage>
</organism>
<evidence type="ECO:0000313" key="2">
    <source>
        <dbReference type="EMBL" id="EKF56223.1"/>
    </source>
</evidence>
<dbReference type="EMBL" id="AMSG01000002">
    <property type="protein sequence ID" value="EKF56223.1"/>
    <property type="molecule type" value="Genomic_DNA"/>
</dbReference>
<gene>
    <name evidence="2" type="ORF">I215_01833</name>
</gene>
<proteinExistence type="predicted"/>
<dbReference type="RefSeq" id="WP_008990242.1">
    <property type="nucleotide sequence ID" value="NZ_AMSG01000002.1"/>
</dbReference>
<accession>K2P5G4</accession>
<reference evidence="2 3" key="1">
    <citation type="journal article" date="2012" name="J. Bacteriol.">
        <title>Genome Sequence of Galbibacter marinum Type Strain ck-I2-15.</title>
        <authorList>
            <person name="Lai Q."/>
            <person name="Li C."/>
            <person name="Shao Z."/>
        </authorList>
    </citation>
    <scope>NUCLEOTIDE SEQUENCE [LARGE SCALE GENOMIC DNA]</scope>
    <source>
        <strain evidence="3">ck-I2-15</strain>
    </source>
</reference>
<dbReference type="OrthoDB" id="1454659at2"/>
<keyword evidence="3" id="KW-1185">Reference proteome</keyword>
<name>K2P5G4_9FLAO</name>
<evidence type="ECO:0000313" key="3">
    <source>
        <dbReference type="Proteomes" id="UP000007364"/>
    </source>
</evidence>
<feature type="region of interest" description="Disordered" evidence="1">
    <location>
        <begin position="1"/>
        <end position="38"/>
    </location>
</feature>
<dbReference type="Proteomes" id="UP000007364">
    <property type="component" value="Unassembled WGS sequence"/>
</dbReference>
<sequence length="176" mass="19774">MKTKKNKASAPKSVDASTEKVKSSLDNLDQDTPDNTEVDSNALIEKLEAENLKLQEELESIKEAKEPISDLSLDDLSIEELNAIVTDKKSELEVIVAVVNSKNKELDKAALLEEEKNDQRPVFTDNRGLQFRFKKSAPKTLNIDGKATKVEDIIKDKEVMSELIYGNSNYLEQKHI</sequence>
<protein>
    <submittedName>
        <fullName evidence="2">Uncharacterized protein</fullName>
    </submittedName>
</protein>
<feature type="compositionally biased region" description="Acidic residues" evidence="1">
    <location>
        <begin position="28"/>
        <end position="37"/>
    </location>
</feature>
<dbReference type="STRING" id="555500.I215_01833"/>
<evidence type="ECO:0000256" key="1">
    <source>
        <dbReference type="SAM" id="MobiDB-lite"/>
    </source>
</evidence>
<comment type="caution">
    <text evidence="2">The sequence shown here is derived from an EMBL/GenBank/DDBJ whole genome shotgun (WGS) entry which is preliminary data.</text>
</comment>
<dbReference type="AlphaFoldDB" id="K2P5G4"/>